<name>A0A4Q1BMP1_TREME</name>
<evidence type="ECO:0000256" key="3">
    <source>
        <dbReference type="ARBA" id="ARBA00023027"/>
    </source>
</evidence>
<dbReference type="SUPFAM" id="SSF51735">
    <property type="entry name" value="NAD(P)-binding Rossmann-fold domains"/>
    <property type="match status" value="1"/>
</dbReference>
<evidence type="ECO:0000256" key="1">
    <source>
        <dbReference type="ARBA" id="ARBA00007637"/>
    </source>
</evidence>
<comment type="similarity">
    <text evidence="1">Belongs to the NAD(P)-dependent epimerase/dehydratase family.</text>
</comment>
<evidence type="ECO:0000256" key="2">
    <source>
        <dbReference type="ARBA" id="ARBA00023002"/>
    </source>
</evidence>
<dbReference type="PANTHER" id="PTHR43103">
    <property type="entry name" value="NUCLEOSIDE-DIPHOSPHATE-SUGAR EPIMERASE"/>
    <property type="match status" value="1"/>
</dbReference>
<dbReference type="AlphaFoldDB" id="A0A4Q1BMP1"/>
<proteinExistence type="inferred from homology"/>
<dbReference type="STRING" id="5217.A0A4Q1BMP1"/>
<keyword evidence="2" id="KW-0560">Oxidoreductase</keyword>
<dbReference type="GO" id="GO:0016491">
    <property type="term" value="F:oxidoreductase activity"/>
    <property type="evidence" value="ECO:0007669"/>
    <property type="project" value="UniProtKB-KW"/>
</dbReference>
<dbReference type="InterPro" id="IPR036291">
    <property type="entry name" value="NAD(P)-bd_dom_sf"/>
</dbReference>
<feature type="domain" description="NAD-dependent epimerase/dehydratase" evidence="4">
    <location>
        <begin position="3"/>
        <end position="182"/>
    </location>
</feature>
<dbReference type="VEuPathDB" id="FungiDB:TREMEDRAFT_25385"/>
<dbReference type="PANTHER" id="PTHR43103:SF5">
    <property type="entry name" value="4-EPIMERASE, PUTATIVE (AFU_ORTHOLOGUE AFUA_7G00360)-RELATED"/>
    <property type="match status" value="1"/>
</dbReference>
<evidence type="ECO:0000313" key="5">
    <source>
        <dbReference type="EMBL" id="RXK39108.1"/>
    </source>
</evidence>
<keyword evidence="3" id="KW-0520">NAD</keyword>
<protein>
    <recommendedName>
        <fullName evidence="4">NAD-dependent epimerase/dehydratase domain-containing protein</fullName>
    </recommendedName>
</protein>
<sequence length="320" mass="35439">MHILLTGVSGRIGPHVLTHLLSQGHTVTAIDKIPMTDSVVSNLPTSSNYNFYQIDLTQVRPLQTLLDEIDTLDGVVHLSGIPGPYDHDAREVHNNNVVGTYNVLYTVLSKGVKRVVQASSVNATGGVFTALERLKFPKLPYTEDSPCTPEDPYSLSKQISEIQASALTRSFPGSRISSLRLHMACTSYDTAKSLSIPTGLWGWVSYSSIARACLAAITEGEWEGHEVFNIVSPEICHEVPFTPGSTEDMEVVSQMCQLVSQPGDSEERPEGREQSIGSLDLMKIHWKNVEVDKDWWSDNPRKGFWDCSKAERLLGWSHDE</sequence>
<keyword evidence="6" id="KW-1185">Reference proteome</keyword>
<dbReference type="Pfam" id="PF01370">
    <property type="entry name" value="Epimerase"/>
    <property type="match status" value="1"/>
</dbReference>
<evidence type="ECO:0000313" key="6">
    <source>
        <dbReference type="Proteomes" id="UP000289152"/>
    </source>
</evidence>
<evidence type="ECO:0000259" key="4">
    <source>
        <dbReference type="Pfam" id="PF01370"/>
    </source>
</evidence>
<dbReference type="InParanoid" id="A0A4Q1BMP1"/>
<dbReference type="CDD" id="cd08946">
    <property type="entry name" value="SDR_e"/>
    <property type="match status" value="1"/>
</dbReference>
<gene>
    <name evidence="5" type="ORF">M231_03613</name>
</gene>
<dbReference type="EMBL" id="SDIL01000036">
    <property type="protein sequence ID" value="RXK39108.1"/>
    <property type="molecule type" value="Genomic_DNA"/>
</dbReference>
<dbReference type="OrthoDB" id="202470at2759"/>
<organism evidence="5 6">
    <name type="scientific">Tremella mesenterica</name>
    <name type="common">Jelly fungus</name>
    <dbReference type="NCBI Taxonomy" id="5217"/>
    <lineage>
        <taxon>Eukaryota</taxon>
        <taxon>Fungi</taxon>
        <taxon>Dikarya</taxon>
        <taxon>Basidiomycota</taxon>
        <taxon>Agaricomycotina</taxon>
        <taxon>Tremellomycetes</taxon>
        <taxon>Tremellales</taxon>
        <taxon>Tremellaceae</taxon>
        <taxon>Tremella</taxon>
    </lineage>
</organism>
<dbReference type="Gene3D" id="3.40.50.720">
    <property type="entry name" value="NAD(P)-binding Rossmann-like Domain"/>
    <property type="match status" value="1"/>
</dbReference>
<dbReference type="Proteomes" id="UP000289152">
    <property type="component" value="Unassembled WGS sequence"/>
</dbReference>
<comment type="caution">
    <text evidence="5">The sequence shown here is derived from an EMBL/GenBank/DDBJ whole genome shotgun (WGS) entry which is preliminary data.</text>
</comment>
<dbReference type="InterPro" id="IPR001509">
    <property type="entry name" value="Epimerase_deHydtase"/>
</dbReference>
<reference evidence="5 6" key="1">
    <citation type="submission" date="2016-06" db="EMBL/GenBank/DDBJ databases">
        <title>Evolution of pathogenesis and genome organization in the Tremellales.</title>
        <authorList>
            <person name="Cuomo C."/>
            <person name="Litvintseva A."/>
            <person name="Heitman J."/>
            <person name="Chen Y."/>
            <person name="Sun S."/>
            <person name="Springer D."/>
            <person name="Dromer F."/>
            <person name="Young S."/>
            <person name="Zeng Q."/>
            <person name="Chapman S."/>
            <person name="Gujja S."/>
            <person name="Saif S."/>
            <person name="Birren B."/>
        </authorList>
    </citation>
    <scope>NUCLEOTIDE SEQUENCE [LARGE SCALE GENOMIC DNA]</scope>
    <source>
        <strain evidence="5 6">ATCC 28783</strain>
    </source>
</reference>
<accession>A0A4Q1BMP1</accession>